<feature type="region of interest" description="Disordered" evidence="2">
    <location>
        <begin position="30"/>
        <end position="336"/>
    </location>
</feature>
<feature type="compositionally biased region" description="Basic residues" evidence="2">
    <location>
        <begin position="216"/>
        <end position="230"/>
    </location>
</feature>
<feature type="compositionally biased region" description="Basic and acidic residues" evidence="2">
    <location>
        <begin position="278"/>
        <end position="297"/>
    </location>
</feature>
<dbReference type="InterPro" id="IPR025212">
    <property type="entry name" value="CAD_CENP-Q"/>
</dbReference>
<gene>
    <name evidence="3" type="ORF">TASIC1_0001029000</name>
</gene>
<evidence type="ECO:0000256" key="1">
    <source>
        <dbReference type="SAM" id="Coils"/>
    </source>
</evidence>
<protein>
    <recommendedName>
        <fullName evidence="5">Kinetochore protein fta7</fullName>
    </recommendedName>
</protein>
<feature type="compositionally biased region" description="Basic and acidic residues" evidence="2">
    <location>
        <begin position="203"/>
        <end position="215"/>
    </location>
</feature>
<dbReference type="EMBL" id="BLZH01000001">
    <property type="protein sequence ID" value="GFP52138.1"/>
    <property type="molecule type" value="Genomic_DNA"/>
</dbReference>
<dbReference type="SMART" id="SM00384">
    <property type="entry name" value="AT_hook"/>
    <property type="match status" value="6"/>
</dbReference>
<dbReference type="OrthoDB" id="2420947at2759"/>
<dbReference type="AlphaFoldDB" id="A0A6V8QLQ4"/>
<dbReference type="InterPro" id="IPR017956">
    <property type="entry name" value="AT_hook_DNA-bd_motif"/>
</dbReference>
<proteinExistence type="predicted"/>
<accession>A0A6V8QLQ4</accession>
<feature type="coiled-coil region" evidence="1">
    <location>
        <begin position="455"/>
        <end position="493"/>
    </location>
</feature>
<feature type="compositionally biased region" description="Acidic residues" evidence="2">
    <location>
        <begin position="310"/>
        <end position="321"/>
    </location>
</feature>
<feature type="compositionally biased region" description="Acidic residues" evidence="2">
    <location>
        <begin position="88"/>
        <end position="98"/>
    </location>
</feature>
<reference evidence="3 4" key="1">
    <citation type="submission" date="2020-07" db="EMBL/GenBank/DDBJ databases">
        <title>Trichoderma asperellum IC-1 whole genome shotgun sequence.</title>
        <authorList>
            <person name="Kanamasa S."/>
            <person name="Takahashi H."/>
        </authorList>
    </citation>
    <scope>NUCLEOTIDE SEQUENCE [LARGE SCALE GENOMIC DNA]</scope>
    <source>
        <strain evidence="3 4">IC-1</strain>
    </source>
</reference>
<sequence length="602" mass="66886">MRPRCKPPLEKGASLDDHRLEVWQAQVSIRAPKASIPKRKRGRPSNASKLEINALQERNDAAEAYETDAPDQMRPKKRGRPRKSVGSPDEEPSPVPEEEGSKPAKKRGRLSMGSKARDLSEDQDEATPPQQKRKRGRPSLKSREYEEEDTLQQSDEETESPASRQGTRRGRNHAEQESEEDQLQNNTPVPAKRKRGRPSLQARRAEEEGTPEHGPTKGKKQASQRKRGRPSLRDIDAPNEIQRKPSAKGKTVDGPSTAAPGKRQGRPPGSTKASTRAVAEDERSPEAEAEPARDTSLSKKQKRQPHQDADAEAEDDDDDDAPPSPSKPYLHVSPHVHRIRQSTIESKWTPLPDSTISAASSMLLVAHRPILQRLSGSEQRHAHTSAALRLISHRITRKLAKGIPFPPASMPSARVPRGGRQVSAASAAANVMDGRAIELDFESVLDAKQALERQLDPAIHAVELLTREKEKLERELEQDYEALRNLESSAKAQGREYRGMLKKAHVLAPTPELVHERQKQKAEQDISFSHSNSSVSGGLFSDLEDPELKSLALQLNDHMESIKNNLQQTDGIIPQLARSKAALQDILFKQLGQEQYERVVLG</sequence>
<dbReference type="Pfam" id="PF13094">
    <property type="entry name" value="CENP-Q"/>
    <property type="match status" value="1"/>
</dbReference>
<evidence type="ECO:0008006" key="5">
    <source>
        <dbReference type="Google" id="ProtNLM"/>
    </source>
</evidence>
<dbReference type="PRINTS" id="PR00929">
    <property type="entry name" value="ATHOOK"/>
</dbReference>
<evidence type="ECO:0000313" key="3">
    <source>
        <dbReference type="EMBL" id="GFP52138.1"/>
    </source>
</evidence>
<dbReference type="Proteomes" id="UP000517252">
    <property type="component" value="Unassembled WGS sequence"/>
</dbReference>
<dbReference type="GO" id="GO:0003677">
    <property type="term" value="F:DNA binding"/>
    <property type="evidence" value="ECO:0007669"/>
    <property type="project" value="InterPro"/>
</dbReference>
<evidence type="ECO:0000256" key="2">
    <source>
        <dbReference type="SAM" id="MobiDB-lite"/>
    </source>
</evidence>
<feature type="compositionally biased region" description="Basic residues" evidence="2">
    <location>
        <begin position="131"/>
        <end position="140"/>
    </location>
</feature>
<name>A0A6V8QLQ4_TRIAP</name>
<evidence type="ECO:0000313" key="4">
    <source>
        <dbReference type="Proteomes" id="UP000517252"/>
    </source>
</evidence>
<organism evidence="3 4">
    <name type="scientific">Trichoderma asperellum</name>
    <name type="common">Filamentous fungus</name>
    <dbReference type="NCBI Taxonomy" id="101201"/>
    <lineage>
        <taxon>Eukaryota</taxon>
        <taxon>Fungi</taxon>
        <taxon>Dikarya</taxon>
        <taxon>Ascomycota</taxon>
        <taxon>Pezizomycotina</taxon>
        <taxon>Sordariomycetes</taxon>
        <taxon>Hypocreomycetidae</taxon>
        <taxon>Hypocreales</taxon>
        <taxon>Hypocreaceae</taxon>
        <taxon>Trichoderma</taxon>
    </lineage>
</organism>
<comment type="caution">
    <text evidence="3">The sequence shown here is derived from an EMBL/GenBank/DDBJ whole genome shotgun (WGS) entry which is preliminary data.</text>
</comment>
<keyword evidence="1" id="KW-0175">Coiled coil</keyword>
<feature type="compositionally biased region" description="Acidic residues" evidence="2">
    <location>
        <begin position="145"/>
        <end position="159"/>
    </location>
</feature>